<protein>
    <submittedName>
        <fullName evidence="1">Uncharacterized protein</fullName>
    </submittedName>
</protein>
<proteinExistence type="predicted"/>
<dbReference type="AlphaFoldDB" id="A0AAJ5WDD9"/>
<organism evidence="1 2">
    <name type="scientific">Candidatus Pseudomonas phytovorans</name>
    <dbReference type="NCBI Taxonomy" id="3121377"/>
    <lineage>
        <taxon>Bacteria</taxon>
        <taxon>Pseudomonadati</taxon>
        <taxon>Pseudomonadota</taxon>
        <taxon>Gammaproteobacteria</taxon>
        <taxon>Pseudomonadales</taxon>
        <taxon>Pseudomonadaceae</taxon>
        <taxon>Pseudomonas</taxon>
    </lineage>
</organism>
<accession>A0AAJ5WDD9</accession>
<evidence type="ECO:0000313" key="2">
    <source>
        <dbReference type="Proteomes" id="UP001216329"/>
    </source>
</evidence>
<dbReference type="Proteomes" id="UP001216329">
    <property type="component" value="Chromosome"/>
</dbReference>
<name>A0AAJ5WDD9_9PSED</name>
<gene>
    <name evidence="1" type="ORF">P0Y58_15225</name>
</gene>
<dbReference type="EMBL" id="CP119325">
    <property type="protein sequence ID" value="WEK28261.1"/>
    <property type="molecule type" value="Genomic_DNA"/>
</dbReference>
<evidence type="ECO:0000313" key="1">
    <source>
        <dbReference type="EMBL" id="WEK28261.1"/>
    </source>
</evidence>
<sequence>MTVSELAVFFVFSTFALDVSARGDGLSPDDDGEKVILRVKVPSELAAREVEALYRSTVCTSVAYDMDGNPYKRDGYRQLDVQSVREGDTNVLRTELPVDGGGRCRWRLSNVTFGIRYGETSQFGEGVVYGGGGGVIVLFDRSNSPGSGTAIKVEGDVDIRPDYYPWLSERFIGGYRKDASLATSRSPYIRYLALSARRVNFEPVLHSGYLVRSVGPKIQRKGDFAIFHYPDGSSSTDGWGEPSFRKLQEIRKAAELESAK</sequence>
<reference evidence="1" key="1">
    <citation type="submission" date="2023-03" db="EMBL/GenBank/DDBJ databases">
        <title>Andean soil-derived lignocellulolytic bacterial consortium as a source of novel taxa and putative plastic-active enzymes.</title>
        <authorList>
            <person name="Diaz-Garcia L."/>
            <person name="Chuvochina M."/>
            <person name="Feuerriegel G."/>
            <person name="Bunk B."/>
            <person name="Sproer C."/>
            <person name="Streit W.R."/>
            <person name="Rodriguez L.M."/>
            <person name="Overmann J."/>
            <person name="Jimenez D.J."/>
        </authorList>
    </citation>
    <scope>NUCLEOTIDE SEQUENCE</scope>
    <source>
        <strain evidence="1">MAG 876</strain>
    </source>
</reference>